<comment type="caution">
    <text evidence="5">The sequence shown here is derived from an EMBL/GenBank/DDBJ whole genome shotgun (WGS) entry which is preliminary data.</text>
</comment>
<evidence type="ECO:0000256" key="3">
    <source>
        <dbReference type="SAM" id="MobiDB-lite"/>
    </source>
</evidence>
<dbReference type="InterPro" id="IPR052779">
    <property type="entry name" value="WDR62"/>
</dbReference>
<dbReference type="EMBL" id="CM035429">
    <property type="protein sequence ID" value="KAH7299657.1"/>
    <property type="molecule type" value="Genomic_DNA"/>
</dbReference>
<dbReference type="Pfam" id="PF24782">
    <property type="entry name" value="WD40_MABP1-WDR62_2nd"/>
    <property type="match status" value="1"/>
</dbReference>
<proteinExistence type="predicted"/>
<dbReference type="Gene3D" id="2.130.10.10">
    <property type="entry name" value="YVTN repeat-like/Quinoprotein amine dehydrogenase"/>
    <property type="match status" value="4"/>
</dbReference>
<dbReference type="OrthoDB" id="6154712at2759"/>
<feature type="region of interest" description="Disordered" evidence="3">
    <location>
        <begin position="1062"/>
        <end position="1089"/>
    </location>
</feature>
<feature type="region of interest" description="Disordered" evidence="3">
    <location>
        <begin position="1243"/>
        <end position="1263"/>
    </location>
</feature>
<organism evidence="5 6">
    <name type="scientific">Ceratopteris richardii</name>
    <name type="common">Triangle waterfern</name>
    <dbReference type="NCBI Taxonomy" id="49495"/>
    <lineage>
        <taxon>Eukaryota</taxon>
        <taxon>Viridiplantae</taxon>
        <taxon>Streptophyta</taxon>
        <taxon>Embryophyta</taxon>
        <taxon>Tracheophyta</taxon>
        <taxon>Polypodiopsida</taxon>
        <taxon>Polypodiidae</taxon>
        <taxon>Polypodiales</taxon>
        <taxon>Pteridineae</taxon>
        <taxon>Pteridaceae</taxon>
        <taxon>Parkerioideae</taxon>
        <taxon>Ceratopteris</taxon>
    </lineage>
</organism>
<dbReference type="InterPro" id="IPR015943">
    <property type="entry name" value="WD40/YVTN_repeat-like_dom_sf"/>
</dbReference>
<dbReference type="Proteomes" id="UP000825935">
    <property type="component" value="Chromosome 24"/>
</dbReference>
<evidence type="ECO:0000259" key="4">
    <source>
        <dbReference type="Pfam" id="PF24782"/>
    </source>
</evidence>
<feature type="coiled-coil region" evidence="2">
    <location>
        <begin position="1318"/>
        <end position="1345"/>
    </location>
</feature>
<feature type="repeat" description="WD" evidence="1">
    <location>
        <begin position="708"/>
        <end position="741"/>
    </location>
</feature>
<accession>A0A8T2RVK0</accession>
<reference evidence="5" key="1">
    <citation type="submission" date="2021-08" db="EMBL/GenBank/DDBJ databases">
        <title>WGS assembly of Ceratopteris richardii.</title>
        <authorList>
            <person name="Marchant D.B."/>
            <person name="Chen G."/>
            <person name="Jenkins J."/>
            <person name="Shu S."/>
            <person name="Leebens-Mack J."/>
            <person name="Grimwood J."/>
            <person name="Schmutz J."/>
            <person name="Soltis P."/>
            <person name="Soltis D."/>
            <person name="Chen Z.-H."/>
        </authorList>
    </citation>
    <scope>NUCLEOTIDE SEQUENCE</scope>
    <source>
        <strain evidence="5">Whitten #5841</strain>
        <tissue evidence="5">Leaf</tissue>
    </source>
</reference>
<evidence type="ECO:0000313" key="6">
    <source>
        <dbReference type="Proteomes" id="UP000825935"/>
    </source>
</evidence>
<gene>
    <name evidence="5" type="ORF">KP509_24G022800</name>
</gene>
<feature type="compositionally biased region" description="Polar residues" evidence="3">
    <location>
        <begin position="1248"/>
        <end position="1259"/>
    </location>
</feature>
<feature type="compositionally biased region" description="Low complexity" evidence="3">
    <location>
        <begin position="896"/>
        <end position="908"/>
    </location>
</feature>
<feature type="domain" description="MABP1/WDR62 second WD40" evidence="4">
    <location>
        <begin position="402"/>
        <end position="741"/>
    </location>
</feature>
<dbReference type="OMA" id="SHNACIW"/>
<dbReference type="InterPro" id="IPR056162">
    <property type="entry name" value="WD40_MABP1-WDR62_2nd"/>
</dbReference>
<evidence type="ECO:0000256" key="1">
    <source>
        <dbReference type="PROSITE-ProRule" id="PRU00221"/>
    </source>
</evidence>
<dbReference type="PROSITE" id="PS50082">
    <property type="entry name" value="WD_REPEATS_2"/>
    <property type="match status" value="3"/>
</dbReference>
<keyword evidence="1" id="KW-0853">WD repeat</keyword>
<dbReference type="SUPFAM" id="SSF50969">
    <property type="entry name" value="YVTN repeat-like/Quinoprotein amine dehydrogenase"/>
    <property type="match status" value="1"/>
</dbReference>
<sequence length="1469" mass="160508">MRLIRRKSRRPEVLEKLQLEHVIGLTSSNGNGLTSNPATGDIAFLAGCIVVVFSTDAYCQTKFFMVPTNPKALSCVTYSPYGGKLVAAGECGHQPAVIVWDSSDGSCLARLKAHKYGVSSVKFSPNGKFILSAGFPHDGQICLFDFKAGTLISKVRAATASSPIMGMTFAADGGFFVTAGVNQLKCWSMVFHANRQRPSGVGSGVNSLDARSINVGSLSEVSFVAVALSEDLQDYGGTCEVRPIYALSTAGILCLLHRGLAVKKWVNLKVKQGNSLSVFGSYIACACSNGTVRVFMTDTLIYKATLPHPAPIGFHDLTDINTYTYFARHNVNGISYPDAMACRFASAIKLAVLYADHSLFIWDIQNFSNIQKCYSFLSHSQCVWDIINLPKEARQIFDSTSVHGNKRTIDSQGVFATCSSDGSVRIWDINAGVNGLSISPGMNGKCSNVYDKTTLGVLYQDKQGEHEKKSIAVNQHDGFDNNKGFRSISASHDGRLLAAGDRSGNLHIYDLNCLQICNYKEAHDAEILTLSFGSIAVKAAEENSKEVMLLASGGRDRLVHIYDATRDFEVIKTLDDHSASVTALKFACNGSKLLSSSADKSVVFRNIEYDCLDMKSLRYHQEMASRGTVYDLDVDASRKLVATVGQDKRINFLSLSSGKSVKSFKPDGDSGEPIKVRVDPTGTCVICSHSDKSIRVYDISNGELLCSGQGHSEVITGVIFTADCKRVISVSGDSCIFVWKLPNCISRMMRKKANIQSESLVEDCALPILEPMLELSEKQESVSRIASPNHASSDETDTLPLEEISDTLCAGPRISSAFKFSVSRLPHWAQAKVSQTDVEQDVINEESCSLHSSDSRWVQRLGTEGYKLFCEPEVTIPPATIVPNQRAVKRRFTIEPSASSTYSTPESSLDSQTSGNLSFSPSIAGRKHSHWKTVHTLFFDEEYVEDDAVSDTFGEGAHNTCQFDEEQNSLNHMSDKNTSGTQLHTVSIISMHSHRDCADQLSKENELSQTCMQTPPSIAGALVYQQDEPENSSVKSSLLPLQRSQFSKNEIMPVAHIISNADASQSQGQSDESAVALVDETSDDDESDLLFSPERDLFHSHFSTLSTTIKVFQGQASARSSFSARYFAQSCHPLPVLSLFQDSPLSEAPQNKKEDDNLNECGRSAHSLLSKEREILKYEESQGILLSDGDLRVLEVINRAGHEVPTNKSHQVCQLAAADDCHADDDQCCLDMPTVDLGVSPTARKMQPHNSSPIVNNSDKQSKDLRVEESVMSGAQQDGSLGDEKANISCGEQQYSGEVFDYLPDRNFIGSLNEEVIISDLKRALEDLNHAADRVLNSIRDLNLRSSASKIPDLSRLQMELIPATLQKVWLLSDSMSSLSQSKETISVCDNQPNLECSRNSFSDRPFLRLSNTGENISRPCTAASVAASSSGLESIDIEGFIQNYSVRFSTTLANQVLALVQKGLSKNQ</sequence>
<keyword evidence="6" id="KW-1185">Reference proteome</keyword>
<name>A0A8T2RVK0_CERRI</name>
<feature type="region of interest" description="Disordered" evidence="3">
    <location>
        <begin position="896"/>
        <end position="917"/>
    </location>
</feature>
<keyword evidence="2" id="KW-0175">Coiled coil</keyword>
<evidence type="ECO:0000256" key="2">
    <source>
        <dbReference type="SAM" id="Coils"/>
    </source>
</evidence>
<feature type="compositionally biased region" description="Polar residues" evidence="3">
    <location>
        <begin position="1062"/>
        <end position="1072"/>
    </location>
</feature>
<dbReference type="PANTHER" id="PTHR45589:SF1">
    <property type="entry name" value="WD REPEAT DOMAIN 62, ISOFORM G"/>
    <property type="match status" value="1"/>
</dbReference>
<protein>
    <recommendedName>
        <fullName evidence="4">MABP1/WDR62 second WD40 domain-containing protein</fullName>
    </recommendedName>
</protein>
<evidence type="ECO:0000313" key="5">
    <source>
        <dbReference type="EMBL" id="KAH7299657.1"/>
    </source>
</evidence>
<dbReference type="InterPro" id="IPR001680">
    <property type="entry name" value="WD40_rpt"/>
</dbReference>
<dbReference type="InterPro" id="IPR011047">
    <property type="entry name" value="Quinoprotein_ADH-like_sf"/>
</dbReference>
<dbReference type="SUPFAM" id="SSF50998">
    <property type="entry name" value="Quinoprotein alcohol dehydrogenase-like"/>
    <property type="match status" value="1"/>
</dbReference>
<dbReference type="SMART" id="SM00320">
    <property type="entry name" value="WD40"/>
    <property type="match status" value="11"/>
</dbReference>
<feature type="repeat" description="WD" evidence="1">
    <location>
        <begin position="574"/>
        <end position="608"/>
    </location>
</feature>
<feature type="repeat" description="WD" evidence="1">
    <location>
        <begin position="415"/>
        <end position="432"/>
    </location>
</feature>
<dbReference type="InterPro" id="IPR011044">
    <property type="entry name" value="Quino_amine_DH_bsu"/>
</dbReference>
<dbReference type="Pfam" id="PF00400">
    <property type="entry name" value="WD40"/>
    <property type="match status" value="1"/>
</dbReference>
<dbReference type="PANTHER" id="PTHR45589">
    <property type="entry name" value="WD REPEAT DOMAIN 62, ISOFORM G"/>
    <property type="match status" value="1"/>
</dbReference>